<name>A0A6M3XI20_9ZZZZ</name>
<dbReference type="EMBL" id="MT144693">
    <property type="protein sequence ID" value="QJH97604.1"/>
    <property type="molecule type" value="Genomic_DNA"/>
</dbReference>
<accession>A0A6M3XI20</accession>
<sequence length="186" mass="20590">MKKKKKPRTLIDIMADNPDNKKFHLSGPMRQKTLNDFSEYLKQQTASVTGASYPTQFAGLSQAATPWTGAIGGPHSHTISTPYYTATGGIFTGGTTLVPTKTIFDEDKGLGILGKLLPDDTKIEILPLPHLAATQIQFTLTLCSSEIDATNKRQSAKNIVARLKQAMESLSDICLRELWWKQQRRK</sequence>
<dbReference type="AlphaFoldDB" id="A0A6M3XI20"/>
<gene>
    <name evidence="1" type="ORF">TM448B01042_0013</name>
</gene>
<proteinExistence type="predicted"/>
<protein>
    <submittedName>
        <fullName evidence="1">Uncharacterized protein</fullName>
    </submittedName>
</protein>
<organism evidence="1">
    <name type="scientific">viral metagenome</name>
    <dbReference type="NCBI Taxonomy" id="1070528"/>
    <lineage>
        <taxon>unclassified sequences</taxon>
        <taxon>metagenomes</taxon>
        <taxon>organismal metagenomes</taxon>
    </lineage>
</organism>
<reference evidence="1" key="1">
    <citation type="submission" date="2020-03" db="EMBL/GenBank/DDBJ databases">
        <title>The deep terrestrial virosphere.</title>
        <authorList>
            <person name="Holmfeldt K."/>
            <person name="Nilsson E."/>
            <person name="Simone D."/>
            <person name="Lopez-Fernandez M."/>
            <person name="Wu X."/>
            <person name="de Brujin I."/>
            <person name="Lundin D."/>
            <person name="Andersson A."/>
            <person name="Bertilsson S."/>
            <person name="Dopson M."/>
        </authorList>
    </citation>
    <scope>NUCLEOTIDE SEQUENCE</scope>
    <source>
        <strain evidence="1">TM448B01042</strain>
    </source>
</reference>
<evidence type="ECO:0000313" key="1">
    <source>
        <dbReference type="EMBL" id="QJH97604.1"/>
    </source>
</evidence>